<comment type="subcellular location">
    <subcellularLocation>
        <location evidence="1">Cell outer membrane</location>
    </subcellularLocation>
</comment>
<keyword evidence="2" id="KW-0732">Signal</keyword>
<gene>
    <name evidence="3" type="ORF">H9K75_15185</name>
</gene>
<feature type="chain" id="PRO_5028961442" evidence="2">
    <location>
        <begin position="23"/>
        <end position="223"/>
    </location>
</feature>
<dbReference type="AlphaFoldDB" id="A0A7H0GH03"/>
<evidence type="ECO:0000313" key="4">
    <source>
        <dbReference type="Proteomes" id="UP000516028"/>
    </source>
</evidence>
<name>A0A7H0GH03_9BURK</name>
<keyword evidence="4" id="KW-1185">Reference proteome</keyword>
<dbReference type="PANTHER" id="PTHR36920:SF1">
    <property type="entry name" value="OUTER MEMBRANE PROTEIN W"/>
    <property type="match status" value="1"/>
</dbReference>
<dbReference type="SUPFAM" id="SSF56925">
    <property type="entry name" value="OMPA-like"/>
    <property type="match status" value="1"/>
</dbReference>
<dbReference type="GO" id="GO:0009279">
    <property type="term" value="C:cell outer membrane"/>
    <property type="evidence" value="ECO:0007669"/>
    <property type="project" value="UniProtKB-SubCell"/>
</dbReference>
<feature type="signal peptide" evidence="2">
    <location>
        <begin position="1"/>
        <end position="22"/>
    </location>
</feature>
<dbReference type="PANTHER" id="PTHR36920">
    <property type="match status" value="1"/>
</dbReference>
<dbReference type="InterPro" id="IPR005618">
    <property type="entry name" value="OMPW"/>
</dbReference>
<proteinExistence type="predicted"/>
<evidence type="ECO:0000313" key="3">
    <source>
        <dbReference type="EMBL" id="QNP47569.1"/>
    </source>
</evidence>
<protein>
    <submittedName>
        <fullName evidence="3">OmpW family protein</fullName>
    </submittedName>
</protein>
<organism evidence="3 4">
    <name type="scientific">Diaphorobacter aerolatus</name>
    <dbReference type="NCBI Taxonomy" id="1288495"/>
    <lineage>
        <taxon>Bacteria</taxon>
        <taxon>Pseudomonadati</taxon>
        <taxon>Pseudomonadota</taxon>
        <taxon>Betaproteobacteria</taxon>
        <taxon>Burkholderiales</taxon>
        <taxon>Comamonadaceae</taxon>
        <taxon>Diaphorobacter</taxon>
    </lineage>
</organism>
<dbReference type="InterPro" id="IPR011250">
    <property type="entry name" value="OMP/PagP_B-barrel"/>
</dbReference>
<dbReference type="GO" id="GO:0055085">
    <property type="term" value="P:transmembrane transport"/>
    <property type="evidence" value="ECO:0007669"/>
    <property type="project" value="TreeGrafter"/>
</dbReference>
<dbReference type="KEGG" id="daer:H9K75_15185"/>
<accession>A0A7H0GH03</accession>
<dbReference type="Gene3D" id="2.40.160.20">
    <property type="match status" value="1"/>
</dbReference>
<dbReference type="Proteomes" id="UP000516028">
    <property type="component" value="Chromosome"/>
</dbReference>
<dbReference type="RefSeq" id="WP_187723250.1">
    <property type="nucleotide sequence ID" value="NZ_CP060783.1"/>
</dbReference>
<evidence type="ECO:0000256" key="1">
    <source>
        <dbReference type="ARBA" id="ARBA00004442"/>
    </source>
</evidence>
<sequence length="223" mass="23906">MKGFFKTGAALLVLAAGVGAQAQVAGTFSARIGATRIMPDVTSGNLSEPSFPGTKIDVNDATQLSGGVNYMLTDNIALDVPLALPFKHKFFGDGAIDGVGQLGQVKVLPATLFVQYRFLEANAAFRPYVGLGVTYAKFFKNRTTATLTGLTGGTPNNPTTAKMDNKFALTPQIGFVYNINERWFLNASYYKSFLKTKAHLSTGQSISVKLNPDVVSIDIGYKF</sequence>
<dbReference type="Pfam" id="PF03922">
    <property type="entry name" value="OmpW"/>
    <property type="match status" value="1"/>
</dbReference>
<reference evidence="3 4" key="1">
    <citation type="submission" date="2020-08" db="EMBL/GenBank/DDBJ databases">
        <title>Genome sequence of Diaphorobacter aerolatus KACC 16536T.</title>
        <authorList>
            <person name="Hyun D.-W."/>
            <person name="Bae J.-W."/>
        </authorList>
    </citation>
    <scope>NUCLEOTIDE SEQUENCE [LARGE SCALE GENOMIC DNA]</scope>
    <source>
        <strain evidence="3 4">KACC 16536</strain>
    </source>
</reference>
<evidence type="ECO:0000256" key="2">
    <source>
        <dbReference type="SAM" id="SignalP"/>
    </source>
</evidence>
<dbReference type="EMBL" id="CP060783">
    <property type="protein sequence ID" value="QNP47569.1"/>
    <property type="molecule type" value="Genomic_DNA"/>
</dbReference>